<name>C0QAV7_DESAH</name>
<dbReference type="AlphaFoldDB" id="C0QAV7"/>
<dbReference type="eggNOG" id="COG0318">
    <property type="taxonomic scope" value="Bacteria"/>
</dbReference>
<feature type="domain" description="AMP-dependent synthetase/ligase" evidence="5">
    <location>
        <begin position="16"/>
        <end position="390"/>
    </location>
</feature>
<dbReference type="InterPro" id="IPR020845">
    <property type="entry name" value="AMP-binding_CS"/>
</dbReference>
<evidence type="ECO:0000313" key="7">
    <source>
        <dbReference type="EMBL" id="ACN16890.1"/>
    </source>
</evidence>
<evidence type="ECO:0000259" key="6">
    <source>
        <dbReference type="Pfam" id="PF13193"/>
    </source>
</evidence>
<keyword evidence="2 7" id="KW-0436">Ligase</keyword>
<dbReference type="GO" id="GO:0003987">
    <property type="term" value="F:acetate-CoA ligase activity"/>
    <property type="evidence" value="ECO:0007669"/>
    <property type="project" value="UniProtKB-EC"/>
</dbReference>
<dbReference type="CDD" id="cd12118">
    <property type="entry name" value="ttLC_FACS_AEE21_like"/>
    <property type="match status" value="1"/>
</dbReference>
<dbReference type="InterPro" id="IPR000873">
    <property type="entry name" value="AMP-dep_synth/lig_dom"/>
</dbReference>
<keyword evidence="4" id="KW-0443">Lipid metabolism</keyword>
<comment type="similarity">
    <text evidence="1">Belongs to the ATP-dependent AMP-binding enzyme family.</text>
</comment>
<evidence type="ECO:0000313" key="8">
    <source>
        <dbReference type="Proteomes" id="UP000000442"/>
    </source>
</evidence>
<reference evidence="7 8" key="1">
    <citation type="journal article" date="2009" name="Environ. Microbiol.">
        <title>Genome sequence of Desulfobacterium autotrophicum HRM2, a marine sulfate reducer oxidizing organic carbon completely to carbon dioxide.</title>
        <authorList>
            <person name="Strittmatter A.W."/>
            <person name="Liesegang H."/>
            <person name="Rabus R."/>
            <person name="Decker I."/>
            <person name="Amann J."/>
            <person name="Andres S."/>
            <person name="Henne A."/>
            <person name="Fricke W.F."/>
            <person name="Martinez-Arias R."/>
            <person name="Bartels D."/>
            <person name="Goesmann A."/>
            <person name="Krause L."/>
            <person name="Puehler A."/>
            <person name="Klenk H.P."/>
            <person name="Richter M."/>
            <person name="Schuler M."/>
            <person name="Gloeckner F.O."/>
            <person name="Meyerdierks A."/>
            <person name="Gottschalk G."/>
            <person name="Amann R."/>
        </authorList>
    </citation>
    <scope>NUCLEOTIDE SEQUENCE [LARGE SCALE GENOMIC DNA]</scope>
    <source>
        <strain evidence="8">ATCC 43914 / DSM 3382 / HRM2</strain>
    </source>
</reference>
<dbReference type="Gene3D" id="3.30.300.30">
    <property type="match status" value="1"/>
</dbReference>
<dbReference type="FunFam" id="3.30.300.30:FF:000008">
    <property type="entry name" value="2,3-dihydroxybenzoate-AMP ligase"/>
    <property type="match status" value="1"/>
</dbReference>
<protein>
    <submittedName>
        <fullName evidence="7">AcsA3</fullName>
        <ecNumber evidence="7">6.2.1.1</ecNumber>
    </submittedName>
</protein>
<organism evidence="7 8">
    <name type="scientific">Desulforapulum autotrophicum (strain ATCC 43914 / DSM 3382 / VKM B-1955 / HRM2)</name>
    <name type="common">Desulfobacterium autotrophicum</name>
    <dbReference type="NCBI Taxonomy" id="177437"/>
    <lineage>
        <taxon>Bacteria</taxon>
        <taxon>Pseudomonadati</taxon>
        <taxon>Thermodesulfobacteriota</taxon>
        <taxon>Desulfobacteria</taxon>
        <taxon>Desulfobacterales</taxon>
        <taxon>Desulfobacteraceae</taxon>
        <taxon>Desulforapulum</taxon>
    </lineage>
</organism>
<dbReference type="Pfam" id="PF13193">
    <property type="entry name" value="AMP-binding_C"/>
    <property type="match status" value="1"/>
</dbReference>
<sequence>MRKVNYEPLSPLHFLERSTYVFPEKTAVIYNDTEYTFSQFKDRVCRLATALKQKGIKKGDKVAFFCPNTPYLIEGHHSVPLIGGVIVPINIRLAPEEIAYILENSQSKFLFIDTEFADSIRPVLDEINQMNVEIVNICDVTEKAFDAPEYEAFISVEPEEFFFGVEDEMQPISLNYTSGTTGRPKGVLYCHRGAYLNALGEILEYHINSDSKYLWTLPMFHCNGWCHTWGVFAPGATQICLRKVVPEEIFSNIAKHKATHLCGAPIVLAGMSEYAQHHDVNVTEGFVINTAGAPPSPSIIKQMEHLGCSVTQCYGLTELYGPHSLCEWKKEWDELPIDERAKIKARQGVAYITTNYMDVVDEETMVPVPHDGKTLGEIVARGNNVMLGYHDDPGETEKAFRGGWFHSGDLAVTHPDGYIEIKDRLKDVIISGGENISSVEIENVLYEYPDVLEVAVVGIPDEKWQEVPKAYITLRKGAKTTKEDIIAFCKQHLAKFKAPKVIEFTELPKTATGKIQKHVLRARNR</sequence>
<dbReference type="PANTHER" id="PTHR43859:SF4">
    <property type="entry name" value="BUTANOATE--COA LIGASE AAE1-RELATED"/>
    <property type="match status" value="1"/>
</dbReference>
<accession>C0QAV7</accession>
<dbReference type="EMBL" id="CP001087">
    <property type="protein sequence ID" value="ACN16890.1"/>
    <property type="molecule type" value="Genomic_DNA"/>
</dbReference>
<dbReference type="EC" id="6.2.1.1" evidence="7"/>
<dbReference type="RefSeq" id="WP_015905636.1">
    <property type="nucleotide sequence ID" value="NC_012108.1"/>
</dbReference>
<dbReference type="HOGENOM" id="CLU_000022_59_5_7"/>
<dbReference type="SUPFAM" id="SSF56801">
    <property type="entry name" value="Acetyl-CoA synthetase-like"/>
    <property type="match status" value="1"/>
</dbReference>
<gene>
    <name evidence="7" type="primary">acsA3</name>
    <name evidence="7" type="ordered locus">HRM2_38320</name>
</gene>
<dbReference type="PANTHER" id="PTHR43859">
    <property type="entry name" value="ACYL-ACTIVATING ENZYME"/>
    <property type="match status" value="1"/>
</dbReference>
<dbReference type="KEGG" id="dat:HRM2_38320"/>
<feature type="domain" description="AMP-binding enzyme C-terminal" evidence="6">
    <location>
        <begin position="440"/>
        <end position="514"/>
    </location>
</feature>
<evidence type="ECO:0000256" key="4">
    <source>
        <dbReference type="ARBA" id="ARBA00023098"/>
    </source>
</evidence>
<dbReference type="InterPro" id="IPR045851">
    <property type="entry name" value="AMP-bd_C_sf"/>
</dbReference>
<keyword evidence="8" id="KW-1185">Reference proteome</keyword>
<dbReference type="Pfam" id="PF00501">
    <property type="entry name" value="AMP-binding"/>
    <property type="match status" value="1"/>
</dbReference>
<dbReference type="STRING" id="177437.HRM2_38320"/>
<evidence type="ECO:0000259" key="5">
    <source>
        <dbReference type="Pfam" id="PF00501"/>
    </source>
</evidence>
<keyword evidence="3" id="KW-0276">Fatty acid metabolism</keyword>
<evidence type="ECO:0000256" key="3">
    <source>
        <dbReference type="ARBA" id="ARBA00022832"/>
    </source>
</evidence>
<dbReference type="GO" id="GO:0006631">
    <property type="term" value="P:fatty acid metabolic process"/>
    <property type="evidence" value="ECO:0007669"/>
    <property type="project" value="UniProtKB-KW"/>
</dbReference>
<dbReference type="InterPro" id="IPR025110">
    <property type="entry name" value="AMP-bd_C"/>
</dbReference>
<dbReference type="InterPro" id="IPR042099">
    <property type="entry name" value="ANL_N_sf"/>
</dbReference>
<dbReference type="NCBIfam" id="NF006020">
    <property type="entry name" value="PRK08162.1"/>
    <property type="match status" value="1"/>
</dbReference>
<dbReference type="PROSITE" id="PS00455">
    <property type="entry name" value="AMP_BINDING"/>
    <property type="match status" value="1"/>
</dbReference>
<evidence type="ECO:0000256" key="2">
    <source>
        <dbReference type="ARBA" id="ARBA00022598"/>
    </source>
</evidence>
<evidence type="ECO:0000256" key="1">
    <source>
        <dbReference type="ARBA" id="ARBA00006432"/>
    </source>
</evidence>
<dbReference type="OrthoDB" id="5483897at2"/>
<proteinExistence type="inferred from homology"/>
<dbReference type="Gene3D" id="3.40.50.12780">
    <property type="entry name" value="N-terminal domain of ligase-like"/>
    <property type="match status" value="1"/>
</dbReference>
<dbReference type="Proteomes" id="UP000000442">
    <property type="component" value="Chromosome"/>
</dbReference>